<reference evidence="2" key="1">
    <citation type="submission" date="2014-04" db="EMBL/GenBank/DDBJ databases">
        <title>Evolutionary Origins and Diversification of the Mycorrhizal Mutualists.</title>
        <authorList>
            <consortium name="DOE Joint Genome Institute"/>
            <consortium name="Mycorrhizal Genomics Consortium"/>
            <person name="Kohler A."/>
            <person name="Kuo A."/>
            <person name="Nagy L.G."/>
            <person name="Floudas D."/>
            <person name="Copeland A."/>
            <person name="Barry K.W."/>
            <person name="Cichocki N."/>
            <person name="Veneault-Fourrey C."/>
            <person name="LaButti K."/>
            <person name="Lindquist E.A."/>
            <person name="Lipzen A."/>
            <person name="Lundell T."/>
            <person name="Morin E."/>
            <person name="Murat C."/>
            <person name="Riley R."/>
            <person name="Ohm R."/>
            <person name="Sun H."/>
            <person name="Tunlid A."/>
            <person name="Henrissat B."/>
            <person name="Grigoriev I.V."/>
            <person name="Hibbett D.S."/>
            <person name="Martin F."/>
        </authorList>
    </citation>
    <scope>NUCLEOTIDE SEQUENCE [LARGE SCALE GENOMIC DNA]</scope>
    <source>
        <strain evidence="2">FD-334 SS-4</strain>
    </source>
</reference>
<keyword evidence="2" id="KW-1185">Reference proteome</keyword>
<gene>
    <name evidence="1" type="ORF">HYPSUDRAFT_331601</name>
</gene>
<protein>
    <submittedName>
        <fullName evidence="1">Uncharacterized protein</fullName>
    </submittedName>
</protein>
<name>A0A0D2P6C3_HYPSF</name>
<organism evidence="1 2">
    <name type="scientific">Hypholoma sublateritium (strain FD-334 SS-4)</name>
    <dbReference type="NCBI Taxonomy" id="945553"/>
    <lineage>
        <taxon>Eukaryota</taxon>
        <taxon>Fungi</taxon>
        <taxon>Dikarya</taxon>
        <taxon>Basidiomycota</taxon>
        <taxon>Agaricomycotina</taxon>
        <taxon>Agaricomycetes</taxon>
        <taxon>Agaricomycetidae</taxon>
        <taxon>Agaricales</taxon>
        <taxon>Agaricineae</taxon>
        <taxon>Strophariaceae</taxon>
        <taxon>Hypholoma</taxon>
    </lineage>
</organism>
<proteinExistence type="predicted"/>
<accession>A0A0D2P6C3</accession>
<sequence length="159" mass="17924">MASQYSGFRSEQSFERLYLPAILSEVVALRRCRLIGVRGIERELVLGMVGFLALYRCYGGRVWPWYGATWGHGDGHTHWPYDVTRSGSQATTSHPTAKQSASIICPTKMPILLALYQNIRGQLCSPFPPFQELNSLVCGRHDVPLPPEFRNIFQLLDIA</sequence>
<evidence type="ECO:0000313" key="2">
    <source>
        <dbReference type="Proteomes" id="UP000054270"/>
    </source>
</evidence>
<dbReference type="AlphaFoldDB" id="A0A0D2P6C3"/>
<dbReference type="EMBL" id="KN817631">
    <property type="protein sequence ID" value="KJA15970.1"/>
    <property type="molecule type" value="Genomic_DNA"/>
</dbReference>
<dbReference type="Proteomes" id="UP000054270">
    <property type="component" value="Unassembled WGS sequence"/>
</dbReference>
<evidence type="ECO:0000313" key="1">
    <source>
        <dbReference type="EMBL" id="KJA15970.1"/>
    </source>
</evidence>